<organism evidence="1 2">
    <name type="scientific">Cichlidogyrus casuarinus</name>
    <dbReference type="NCBI Taxonomy" id="1844966"/>
    <lineage>
        <taxon>Eukaryota</taxon>
        <taxon>Metazoa</taxon>
        <taxon>Spiralia</taxon>
        <taxon>Lophotrochozoa</taxon>
        <taxon>Platyhelminthes</taxon>
        <taxon>Monogenea</taxon>
        <taxon>Monopisthocotylea</taxon>
        <taxon>Dactylogyridea</taxon>
        <taxon>Ancyrocephalidae</taxon>
        <taxon>Cichlidogyrus</taxon>
    </lineage>
</organism>
<sequence>MGGFNNSSNNTEDCITVRNSIIEELFHESASSASDQKLSGETTKISPVARDTMESLLSDGNSNSFAKSIAENV</sequence>
<dbReference type="EMBL" id="JBJKFK010000176">
    <property type="protein sequence ID" value="KAL3319040.1"/>
    <property type="molecule type" value="Genomic_DNA"/>
</dbReference>
<name>A0ABD2QHV6_9PLAT</name>
<gene>
    <name evidence="1" type="ORF">Ciccas_002290</name>
</gene>
<evidence type="ECO:0000313" key="2">
    <source>
        <dbReference type="Proteomes" id="UP001626550"/>
    </source>
</evidence>
<evidence type="ECO:0000313" key="1">
    <source>
        <dbReference type="EMBL" id="KAL3319040.1"/>
    </source>
</evidence>
<protein>
    <submittedName>
        <fullName evidence="1">Uncharacterized protein</fullName>
    </submittedName>
</protein>
<accession>A0ABD2QHV6</accession>
<keyword evidence="2" id="KW-1185">Reference proteome</keyword>
<reference evidence="1 2" key="1">
    <citation type="submission" date="2024-11" db="EMBL/GenBank/DDBJ databases">
        <title>Adaptive evolution of stress response genes in parasites aligns with host niche diversity.</title>
        <authorList>
            <person name="Hahn C."/>
            <person name="Resl P."/>
        </authorList>
    </citation>
    <scope>NUCLEOTIDE SEQUENCE [LARGE SCALE GENOMIC DNA]</scope>
    <source>
        <strain evidence="1">EGGRZ-B1_66</strain>
        <tissue evidence="1">Body</tissue>
    </source>
</reference>
<comment type="caution">
    <text evidence="1">The sequence shown here is derived from an EMBL/GenBank/DDBJ whole genome shotgun (WGS) entry which is preliminary data.</text>
</comment>
<proteinExistence type="predicted"/>
<dbReference type="Proteomes" id="UP001626550">
    <property type="component" value="Unassembled WGS sequence"/>
</dbReference>
<dbReference type="AlphaFoldDB" id="A0ABD2QHV6"/>